<organism evidence="2 3">
    <name type="scientific">Rotaria magnacalcarata</name>
    <dbReference type="NCBI Taxonomy" id="392030"/>
    <lineage>
        <taxon>Eukaryota</taxon>
        <taxon>Metazoa</taxon>
        <taxon>Spiralia</taxon>
        <taxon>Gnathifera</taxon>
        <taxon>Rotifera</taxon>
        <taxon>Eurotatoria</taxon>
        <taxon>Bdelloidea</taxon>
        <taxon>Philodinida</taxon>
        <taxon>Philodinidae</taxon>
        <taxon>Rotaria</taxon>
    </lineage>
</organism>
<evidence type="ECO:0000313" key="2">
    <source>
        <dbReference type="EMBL" id="CAF5212645.1"/>
    </source>
</evidence>
<accession>A0A8S3J9J8</accession>
<feature type="compositionally biased region" description="Basic residues" evidence="1">
    <location>
        <begin position="83"/>
        <end position="105"/>
    </location>
</feature>
<evidence type="ECO:0000313" key="3">
    <source>
        <dbReference type="Proteomes" id="UP000676336"/>
    </source>
</evidence>
<comment type="caution">
    <text evidence="2">The sequence shown here is derived from an EMBL/GenBank/DDBJ whole genome shotgun (WGS) entry which is preliminary data.</text>
</comment>
<feature type="compositionally biased region" description="Low complexity" evidence="1">
    <location>
        <begin position="38"/>
        <end position="51"/>
    </location>
</feature>
<reference evidence="2" key="1">
    <citation type="submission" date="2021-02" db="EMBL/GenBank/DDBJ databases">
        <authorList>
            <person name="Nowell W R."/>
        </authorList>
    </citation>
    <scope>NUCLEOTIDE SEQUENCE</scope>
</reference>
<feature type="compositionally biased region" description="Basic and acidic residues" evidence="1">
    <location>
        <begin position="121"/>
        <end position="136"/>
    </location>
</feature>
<name>A0A8S3J9J8_9BILA</name>
<dbReference type="AlphaFoldDB" id="A0A8S3J9J8"/>
<evidence type="ECO:0000256" key="1">
    <source>
        <dbReference type="SAM" id="MobiDB-lite"/>
    </source>
</evidence>
<dbReference type="EMBL" id="CAJOBI010340857">
    <property type="protein sequence ID" value="CAF5212645.1"/>
    <property type="molecule type" value="Genomic_DNA"/>
</dbReference>
<proteinExistence type="predicted"/>
<gene>
    <name evidence="2" type="ORF">SMN809_LOCUS78814</name>
</gene>
<protein>
    <submittedName>
        <fullName evidence="2">Uncharacterized protein</fullName>
    </submittedName>
</protein>
<dbReference type="Proteomes" id="UP000676336">
    <property type="component" value="Unassembled WGS sequence"/>
</dbReference>
<feature type="region of interest" description="Disordered" evidence="1">
    <location>
        <begin position="24"/>
        <end position="153"/>
    </location>
</feature>
<sequence>MLINPNHANTVSFPVTDANNLSMSMSFDPTRPPPIFFQQPLPSSLSSQQQQINYDATRQMLHQPIDVDLRPEDMEADNSDEHHHHRMTSSPSRHRYNRRRSRSRSRSREPKRTRSSSNSMNRRDSAASRLKETEKRERRRKGLPPLKEDHLVG</sequence>